<name>A0A3E5GW73_9FIRM</name>
<evidence type="ECO:0000313" key="3">
    <source>
        <dbReference type="Proteomes" id="UP000261055"/>
    </source>
</evidence>
<accession>A0A3E5GW73</accession>
<keyword evidence="3" id="KW-1185">Reference proteome</keyword>
<comment type="caution">
    <text evidence="2">The sequence shown here is derived from an EMBL/GenBank/DDBJ whole genome shotgun (WGS) entry which is preliminary data.</text>
</comment>
<evidence type="ECO:0000259" key="1">
    <source>
        <dbReference type="PROSITE" id="PS51186"/>
    </source>
</evidence>
<dbReference type="EMBL" id="QSVQ01000001">
    <property type="protein sequence ID" value="RGO54828.1"/>
    <property type="molecule type" value="Genomic_DNA"/>
</dbReference>
<reference evidence="2 3" key="1">
    <citation type="submission" date="2018-08" db="EMBL/GenBank/DDBJ databases">
        <title>A genome reference for cultivated species of the human gut microbiota.</title>
        <authorList>
            <person name="Zou Y."/>
            <person name="Xue W."/>
            <person name="Luo G."/>
        </authorList>
    </citation>
    <scope>NUCLEOTIDE SEQUENCE [LARGE SCALE GENOMIC DNA]</scope>
    <source>
        <strain evidence="2 3">OM02-12</strain>
    </source>
</reference>
<dbReference type="GO" id="GO:0016747">
    <property type="term" value="F:acyltransferase activity, transferring groups other than amino-acyl groups"/>
    <property type="evidence" value="ECO:0007669"/>
    <property type="project" value="InterPro"/>
</dbReference>
<keyword evidence="2" id="KW-0808">Transferase</keyword>
<dbReference type="Proteomes" id="UP000261055">
    <property type="component" value="Unassembled WGS sequence"/>
</dbReference>
<dbReference type="Gene3D" id="3.40.630.30">
    <property type="match status" value="1"/>
</dbReference>
<dbReference type="InterPro" id="IPR016181">
    <property type="entry name" value="Acyl_CoA_acyltransferase"/>
</dbReference>
<dbReference type="Pfam" id="PF13302">
    <property type="entry name" value="Acetyltransf_3"/>
    <property type="match status" value="1"/>
</dbReference>
<dbReference type="AlphaFoldDB" id="A0A3E5GW73"/>
<dbReference type="CDD" id="cd04301">
    <property type="entry name" value="NAT_SF"/>
    <property type="match status" value="1"/>
</dbReference>
<proteinExistence type="predicted"/>
<evidence type="ECO:0000313" key="2">
    <source>
        <dbReference type="EMBL" id="RGO54828.1"/>
    </source>
</evidence>
<gene>
    <name evidence="2" type="ORF">DXB12_00590</name>
</gene>
<dbReference type="PROSITE" id="PS51186">
    <property type="entry name" value="GNAT"/>
    <property type="match status" value="1"/>
</dbReference>
<feature type="domain" description="N-acetyltransferase" evidence="1">
    <location>
        <begin position="13"/>
        <end position="194"/>
    </location>
</feature>
<dbReference type="InterPro" id="IPR051531">
    <property type="entry name" value="N-acetyltransferase"/>
</dbReference>
<dbReference type="InterPro" id="IPR000182">
    <property type="entry name" value="GNAT_dom"/>
</dbReference>
<organism evidence="2 3">
    <name type="scientific">Dorea formicigenerans</name>
    <dbReference type="NCBI Taxonomy" id="39486"/>
    <lineage>
        <taxon>Bacteria</taxon>
        <taxon>Bacillati</taxon>
        <taxon>Bacillota</taxon>
        <taxon>Clostridia</taxon>
        <taxon>Lachnospirales</taxon>
        <taxon>Lachnospiraceae</taxon>
        <taxon>Dorea</taxon>
    </lineage>
</organism>
<dbReference type="PANTHER" id="PTHR43792">
    <property type="entry name" value="GNAT FAMILY, PUTATIVE (AFU_ORTHOLOGUE AFUA_3G00765)-RELATED-RELATED"/>
    <property type="match status" value="1"/>
</dbReference>
<sequence>MNTGRKIETKRLNLLPGVNMRDSKPFLKMLREDGDFQGYCGVKFSEKNLSKFATYFERTGQEECIYSIFPKDSMEKFIGYVGFHRELNGDYEIEFYIAKNYRRKGYCEEACKAVIKQIFGEGLSVDHNQITVDRLYATTLAENTPTVELLKKIGFHGDNPEDDPILVMQGFMDEDKEINICPVIKMIYEEKSMCT</sequence>
<dbReference type="RefSeq" id="WP_117612670.1">
    <property type="nucleotide sequence ID" value="NZ_QSVQ01000001.1"/>
</dbReference>
<dbReference type="SUPFAM" id="SSF55729">
    <property type="entry name" value="Acyl-CoA N-acyltransferases (Nat)"/>
    <property type="match status" value="1"/>
</dbReference>
<protein>
    <submittedName>
        <fullName evidence="2">N-acetyltransferase</fullName>
    </submittedName>
</protein>